<dbReference type="Proteomes" id="UP000292120">
    <property type="component" value="Unassembled WGS sequence"/>
</dbReference>
<evidence type="ECO:0000259" key="1">
    <source>
        <dbReference type="Pfam" id="PF08818"/>
    </source>
</evidence>
<dbReference type="AlphaFoldDB" id="A0A4Q9H4J2"/>
<accession>A0A4Q9H4J2</accession>
<proteinExistence type="predicted"/>
<sequence>MRRPLQSPALINAFYDSVRPEQRETAQAVQRAIQSVAPQLRPEVKWGNLVFTNDGDNLLAIVMFKLNVHLQVFNGVQLLSDFPELQGAGKGMRHVKFRYRQPIDEKLVCELTQASLDAYARSYRNQYASHGHER</sequence>
<organism evidence="2 3">
    <name type="scientific">Aquabacterium lacunae</name>
    <dbReference type="NCBI Taxonomy" id="2528630"/>
    <lineage>
        <taxon>Bacteria</taxon>
        <taxon>Pseudomonadati</taxon>
        <taxon>Pseudomonadota</taxon>
        <taxon>Betaproteobacteria</taxon>
        <taxon>Burkholderiales</taxon>
        <taxon>Aquabacterium</taxon>
    </lineage>
</organism>
<evidence type="ECO:0000313" key="2">
    <source>
        <dbReference type="EMBL" id="TBO32374.1"/>
    </source>
</evidence>
<gene>
    <name evidence="2" type="ORF">EYS42_03995</name>
</gene>
<dbReference type="SUPFAM" id="SSF159888">
    <property type="entry name" value="YdhG-like"/>
    <property type="match status" value="1"/>
</dbReference>
<dbReference type="Pfam" id="PF08818">
    <property type="entry name" value="DUF1801"/>
    <property type="match status" value="1"/>
</dbReference>
<dbReference type="RefSeq" id="WP_130966588.1">
    <property type="nucleotide sequence ID" value="NZ_SIXI01000002.1"/>
</dbReference>
<name>A0A4Q9H4J2_9BURK</name>
<dbReference type="InterPro" id="IPR014922">
    <property type="entry name" value="YdhG-like"/>
</dbReference>
<keyword evidence="3" id="KW-1185">Reference proteome</keyword>
<comment type="caution">
    <text evidence="2">The sequence shown here is derived from an EMBL/GenBank/DDBJ whole genome shotgun (WGS) entry which is preliminary data.</text>
</comment>
<protein>
    <submittedName>
        <fullName evidence="2">DUF1801 domain-containing protein</fullName>
    </submittedName>
</protein>
<dbReference type="Gene3D" id="3.90.1150.200">
    <property type="match status" value="1"/>
</dbReference>
<feature type="domain" description="YdhG-like" evidence="1">
    <location>
        <begin position="22"/>
        <end position="114"/>
    </location>
</feature>
<evidence type="ECO:0000313" key="3">
    <source>
        <dbReference type="Proteomes" id="UP000292120"/>
    </source>
</evidence>
<dbReference type="EMBL" id="SIXI01000002">
    <property type="protein sequence ID" value="TBO32374.1"/>
    <property type="molecule type" value="Genomic_DNA"/>
</dbReference>
<reference evidence="2 3" key="1">
    <citation type="submission" date="2019-02" db="EMBL/GenBank/DDBJ databases">
        <title>Aquabacterium sp. strain KMB7.</title>
        <authorList>
            <person name="Chen W.-M."/>
        </authorList>
    </citation>
    <scope>NUCLEOTIDE SEQUENCE [LARGE SCALE GENOMIC DNA]</scope>
    <source>
        <strain evidence="2 3">KMB7</strain>
    </source>
</reference>
<dbReference type="OrthoDB" id="7619808at2"/>